<feature type="domain" description="Rad50/SbcC-type AAA" evidence="3">
    <location>
        <begin position="5"/>
        <end position="276"/>
    </location>
</feature>
<sequence>MRIHSLILDNVRAVEHLELNDLPDTGVILIYGDNEAGKSTILDALDAVLNIKHTANTVKTRALKPVGKDVSPEVTLSATIGPYEFTIYKRFGGTRGKAELTITAPTREQLSGEEAYNRLNQIVEEYVDTQLKEALFVRQGQLDHAVAAAGIPALASTMESSARRTDSHGQSLSERDQPARGQGNHEYVDRDVDDTGLMERVRSEYEKYFTKKGGSTKLIKDAESAVESAEEAVREATENKKAYEADVDEYARCRDEEAEITAELPEAQEALARREADAEAANALAGQLEQAREKVARAEQDRDHARTAVELRAKQVAELSTQEAELAAIRSGLEEAQEKAAAEQDTITAAEEAYTTAKEESQLRARNLAHAKEQLAAVDARERIAELEVFVDTIDGLNTKIRGLVAALPQRVLNDDDVRALEKLASDVTVQRTVVDSAAARFEITHPTGATITLDDTRIDVPAGPDTTSVPLADGATLAIADFALTYRAAPGTDTATSKLRDAELKFTNALAELGCDSVETARALRDEHRERTAELAAIRRQRTDAAAGRDLDEAREELKRLRSTAAESHSDDHTHSDDNAHRLIAHEDAKNNVALAESAYEDARTTAHEAEVRLISLKAMPHARSLAELETRIGDKAAAVERARADLTSMREKTADDELHGALTSAEQNLDTTRKEHDDIAQRVAAVDPGTAEKLLAGARNRVNNLDQRRVRARERQIALDSSVQRAEGEAEKLDRAMAQLQLATTRRDRLRRKAKAAQLLYETLVAHRDAAREKYAAPFAKALQHYASTVFGPGTQFALDENLKVTTRTVDGTTVDLDQLSGGAKEQMALLTRFAIADMVASGSDEPMPVPVVIDDALGATDPRRLDLMNVLFSQVGEFSQVFVLTCFPRRFDGIAPARLASIESLKNHTNNA</sequence>
<evidence type="ECO:0000313" key="5">
    <source>
        <dbReference type="Proteomes" id="UP000658613"/>
    </source>
</evidence>
<dbReference type="PANTHER" id="PTHR41259">
    <property type="entry name" value="DOUBLE-STRAND BREAK REPAIR RAD50 ATPASE, PUTATIVE-RELATED"/>
    <property type="match status" value="1"/>
</dbReference>
<dbReference type="RefSeq" id="WP_196823915.1">
    <property type="nucleotide sequence ID" value="NZ_CP046980.1"/>
</dbReference>
<keyword evidence="4" id="KW-0269">Exonuclease</keyword>
<keyword evidence="1" id="KW-0175">Coiled coil</keyword>
<dbReference type="GO" id="GO:0006302">
    <property type="term" value="P:double-strand break repair"/>
    <property type="evidence" value="ECO:0007669"/>
    <property type="project" value="InterPro"/>
</dbReference>
<organism evidence="4 5">
    <name type="scientific">Corynebacterium aquatimens</name>
    <dbReference type="NCBI Taxonomy" id="1190508"/>
    <lineage>
        <taxon>Bacteria</taxon>
        <taxon>Bacillati</taxon>
        <taxon>Actinomycetota</taxon>
        <taxon>Actinomycetes</taxon>
        <taxon>Mycobacteriales</taxon>
        <taxon>Corynebacteriaceae</taxon>
        <taxon>Corynebacterium</taxon>
    </lineage>
</organism>
<keyword evidence="4" id="KW-0378">Hydrolase</keyword>
<reference evidence="4" key="1">
    <citation type="submission" date="2020-11" db="EMBL/GenBank/DDBJ databases">
        <title>Sequencing the genomes of 1000 actinobacteria strains.</title>
        <authorList>
            <person name="Klenk H.-P."/>
        </authorList>
    </citation>
    <scope>NUCLEOTIDE SEQUENCE</scope>
    <source>
        <strain evidence="4">DSM 45632</strain>
    </source>
</reference>
<feature type="compositionally biased region" description="Basic and acidic residues" evidence="2">
    <location>
        <begin position="161"/>
        <end position="178"/>
    </location>
</feature>
<dbReference type="PANTHER" id="PTHR41259:SF1">
    <property type="entry name" value="DOUBLE-STRAND BREAK REPAIR RAD50 ATPASE, PUTATIVE-RELATED"/>
    <property type="match status" value="1"/>
</dbReference>
<evidence type="ECO:0000259" key="3">
    <source>
        <dbReference type="Pfam" id="PF13476"/>
    </source>
</evidence>
<keyword evidence="5" id="KW-1185">Reference proteome</keyword>
<feature type="region of interest" description="Disordered" evidence="2">
    <location>
        <begin position="157"/>
        <end position="191"/>
    </location>
</feature>
<dbReference type="SUPFAM" id="SSF52540">
    <property type="entry name" value="P-loop containing nucleoside triphosphate hydrolases"/>
    <property type="match status" value="1"/>
</dbReference>
<protein>
    <submittedName>
        <fullName evidence="4">DNA repair exonuclease SbcCD ATPase subunit</fullName>
    </submittedName>
</protein>
<evidence type="ECO:0000256" key="2">
    <source>
        <dbReference type="SAM" id="MobiDB-lite"/>
    </source>
</evidence>
<evidence type="ECO:0000313" key="4">
    <source>
        <dbReference type="EMBL" id="MBG6121338.1"/>
    </source>
</evidence>
<dbReference type="InterPro" id="IPR027417">
    <property type="entry name" value="P-loop_NTPase"/>
</dbReference>
<dbReference type="InterPro" id="IPR038729">
    <property type="entry name" value="Rad50/SbcC_AAA"/>
</dbReference>
<evidence type="ECO:0000256" key="1">
    <source>
        <dbReference type="SAM" id="Coils"/>
    </source>
</evidence>
<dbReference type="Gene3D" id="3.40.50.300">
    <property type="entry name" value="P-loop containing nucleotide triphosphate hydrolases"/>
    <property type="match status" value="2"/>
</dbReference>
<dbReference type="GO" id="GO:0004527">
    <property type="term" value="F:exonuclease activity"/>
    <property type="evidence" value="ECO:0007669"/>
    <property type="project" value="UniProtKB-KW"/>
</dbReference>
<dbReference type="GO" id="GO:0016887">
    <property type="term" value="F:ATP hydrolysis activity"/>
    <property type="evidence" value="ECO:0007669"/>
    <property type="project" value="InterPro"/>
</dbReference>
<feature type="coiled-coil region" evidence="1">
    <location>
        <begin position="219"/>
        <end position="253"/>
    </location>
</feature>
<comment type="caution">
    <text evidence="4">The sequence shown here is derived from an EMBL/GenBank/DDBJ whole genome shotgun (WGS) entry which is preliminary data.</text>
</comment>
<dbReference type="AlphaFoldDB" id="A0A931E2J4"/>
<name>A0A931E2J4_9CORY</name>
<dbReference type="Pfam" id="PF13476">
    <property type="entry name" value="AAA_23"/>
    <property type="match status" value="1"/>
</dbReference>
<accession>A0A931E2J4</accession>
<dbReference type="Proteomes" id="UP000658613">
    <property type="component" value="Unassembled WGS sequence"/>
</dbReference>
<dbReference type="EMBL" id="JADOUE010000001">
    <property type="protein sequence ID" value="MBG6121338.1"/>
    <property type="molecule type" value="Genomic_DNA"/>
</dbReference>
<gene>
    <name evidence="4" type="ORF">IW254_000307</name>
</gene>
<keyword evidence="4" id="KW-0540">Nuclease</keyword>
<feature type="coiled-coil region" evidence="1">
    <location>
        <begin position="281"/>
        <end position="360"/>
    </location>
</feature>
<proteinExistence type="predicted"/>
<feature type="region of interest" description="Disordered" evidence="2">
    <location>
        <begin position="653"/>
        <end position="677"/>
    </location>
</feature>